<dbReference type="AlphaFoldDB" id="A0A179D744"/>
<feature type="transmembrane region" description="Helical" evidence="10">
    <location>
        <begin position="81"/>
        <end position="104"/>
    </location>
</feature>
<name>A0A179D744_9BACT</name>
<evidence type="ECO:0000256" key="7">
    <source>
        <dbReference type="ARBA" id="ARBA00023136"/>
    </source>
</evidence>
<keyword evidence="1 10" id="KW-1003">Cell membrane</keyword>
<evidence type="ECO:0000313" key="11">
    <source>
        <dbReference type="EMBL" id="OAQ21611.1"/>
    </source>
</evidence>
<dbReference type="RefSeq" id="WP_068668251.1">
    <property type="nucleotide sequence ID" value="NZ_LWLG01000001.1"/>
</dbReference>
<comment type="function">
    <text evidence="10">Catalyzes the transfer of an acyl group from acyl-phosphate (acyl-PO(4)) to glycerol-3-phosphate (G3P) to form lysophosphatidic acid (LPA). This enzyme utilizes acyl-phosphate as fatty acyl donor, but not acyl-CoA or acyl-ACP.</text>
</comment>
<reference evidence="11 12" key="1">
    <citation type="submission" date="2016-04" db="EMBL/GenBank/DDBJ databases">
        <title>Genome analysis of Thermosulfurimonas dismutans, the first thermophilic sulfur-disproportionating bacterium of the phylum Thermodesulfobacteria.</title>
        <authorList>
            <person name="Mardanov A.V."/>
            <person name="Beletsky A.V."/>
            <person name="Kadnikov V.V."/>
            <person name="Slobodkin A.I."/>
            <person name="Ravin N.V."/>
        </authorList>
    </citation>
    <scope>NUCLEOTIDE SEQUENCE [LARGE SCALE GENOMIC DNA]</scope>
    <source>
        <strain evidence="11 12">S95</strain>
    </source>
</reference>
<sequence>MLKGLVFIIGAYLLGSVPFAILICKPFGIDPRKAGSGNPGATNVARLLGKKWGFLTLVGDLGKALGPVALAKYLLRTDPYYYWWLSGVGLAAFLGHLYPIYLRFRGGKGVASATGVLLLLCPLAVGISLPLFIFSVALSGYVSVGSLLASLSAPLWVYLFCPRVPYMILASFMAVLIWIKHRENIKRLLRGEEKSWRKR</sequence>
<keyword evidence="6 10" id="KW-0443">Lipid metabolism</keyword>
<evidence type="ECO:0000256" key="1">
    <source>
        <dbReference type="ARBA" id="ARBA00022475"/>
    </source>
</evidence>
<comment type="pathway">
    <text evidence="10">Lipid metabolism; phospholipid metabolism.</text>
</comment>
<keyword evidence="3 10" id="KW-0808">Transferase</keyword>
<dbReference type="GO" id="GO:0043772">
    <property type="term" value="F:acyl-phosphate glycerol-3-phosphate acyltransferase activity"/>
    <property type="evidence" value="ECO:0007669"/>
    <property type="project" value="UniProtKB-UniRule"/>
</dbReference>
<keyword evidence="7 10" id="KW-0472">Membrane</keyword>
<keyword evidence="2 10" id="KW-0444">Lipid biosynthesis</keyword>
<proteinExistence type="inferred from homology"/>
<keyword evidence="11" id="KW-0012">Acyltransferase</keyword>
<dbReference type="PANTHER" id="PTHR30309">
    <property type="entry name" value="INNER MEMBRANE PROTEIN YGIH"/>
    <property type="match status" value="1"/>
</dbReference>
<evidence type="ECO:0000256" key="3">
    <source>
        <dbReference type="ARBA" id="ARBA00022679"/>
    </source>
</evidence>
<dbReference type="EMBL" id="LWLG01000001">
    <property type="protein sequence ID" value="OAQ21611.1"/>
    <property type="molecule type" value="Genomic_DNA"/>
</dbReference>
<evidence type="ECO:0000256" key="9">
    <source>
        <dbReference type="ARBA" id="ARBA00023264"/>
    </source>
</evidence>
<evidence type="ECO:0000256" key="8">
    <source>
        <dbReference type="ARBA" id="ARBA00023209"/>
    </source>
</evidence>
<dbReference type="SMART" id="SM01207">
    <property type="entry name" value="G3P_acyltransf"/>
    <property type="match status" value="1"/>
</dbReference>
<evidence type="ECO:0000256" key="4">
    <source>
        <dbReference type="ARBA" id="ARBA00022692"/>
    </source>
</evidence>
<dbReference type="NCBIfam" id="TIGR00023">
    <property type="entry name" value="glycerol-3-phosphate 1-O-acyltransferase PlsY"/>
    <property type="match status" value="1"/>
</dbReference>
<protein>
    <recommendedName>
        <fullName evidence="10">Glycerol-3-phosphate acyltransferase</fullName>
    </recommendedName>
    <alternativeName>
        <fullName evidence="10">Acyl-PO4 G3P acyltransferase</fullName>
    </alternativeName>
    <alternativeName>
        <fullName evidence="10">Acyl-phosphate--glycerol-3-phosphate acyltransferase</fullName>
    </alternativeName>
    <alternativeName>
        <fullName evidence="10">G3P acyltransferase</fullName>
        <shortName evidence="10">GPAT</shortName>
        <ecNumber evidence="10">2.3.1.275</ecNumber>
    </alternativeName>
    <alternativeName>
        <fullName evidence="10">Lysophosphatidic acid synthase</fullName>
        <shortName evidence="10">LPA synthase</shortName>
    </alternativeName>
</protein>
<feature type="transmembrane region" description="Helical" evidence="10">
    <location>
        <begin position="116"/>
        <end position="143"/>
    </location>
</feature>
<evidence type="ECO:0000256" key="2">
    <source>
        <dbReference type="ARBA" id="ARBA00022516"/>
    </source>
</evidence>
<dbReference type="Proteomes" id="UP000078390">
    <property type="component" value="Unassembled WGS sequence"/>
</dbReference>
<dbReference type="InterPro" id="IPR003811">
    <property type="entry name" value="G3P_acylTferase_PlsY"/>
</dbReference>
<comment type="subunit">
    <text evidence="10">Probably interacts with PlsX.</text>
</comment>
<dbReference type="PANTHER" id="PTHR30309:SF0">
    <property type="entry name" value="GLYCEROL-3-PHOSPHATE ACYLTRANSFERASE-RELATED"/>
    <property type="match status" value="1"/>
</dbReference>
<dbReference type="UniPathway" id="UPA00085"/>
<dbReference type="EC" id="2.3.1.275" evidence="10"/>
<keyword evidence="5 10" id="KW-1133">Transmembrane helix</keyword>
<comment type="similarity">
    <text evidence="10">Belongs to the PlsY family.</text>
</comment>
<dbReference type="STRING" id="999894.TDIS_0129"/>
<evidence type="ECO:0000256" key="5">
    <source>
        <dbReference type="ARBA" id="ARBA00022989"/>
    </source>
</evidence>
<feature type="transmembrane region" description="Helical" evidence="10">
    <location>
        <begin position="6"/>
        <end position="24"/>
    </location>
</feature>
<dbReference type="GO" id="GO:0005886">
    <property type="term" value="C:plasma membrane"/>
    <property type="evidence" value="ECO:0007669"/>
    <property type="project" value="UniProtKB-SubCell"/>
</dbReference>
<organism evidence="11 12">
    <name type="scientific">Thermosulfurimonas dismutans</name>
    <dbReference type="NCBI Taxonomy" id="999894"/>
    <lineage>
        <taxon>Bacteria</taxon>
        <taxon>Pseudomonadati</taxon>
        <taxon>Thermodesulfobacteriota</taxon>
        <taxon>Thermodesulfobacteria</taxon>
        <taxon>Thermodesulfobacteriales</taxon>
        <taxon>Thermodesulfobacteriaceae</taxon>
        <taxon>Thermosulfurimonas</taxon>
    </lineage>
</organism>
<evidence type="ECO:0000256" key="10">
    <source>
        <dbReference type="HAMAP-Rule" id="MF_01043"/>
    </source>
</evidence>
<accession>A0A179D744</accession>
<feature type="transmembrane region" description="Helical" evidence="10">
    <location>
        <begin position="155"/>
        <end position="179"/>
    </location>
</feature>
<comment type="caution">
    <text evidence="11">The sequence shown here is derived from an EMBL/GenBank/DDBJ whole genome shotgun (WGS) entry which is preliminary data.</text>
</comment>
<evidence type="ECO:0000256" key="6">
    <source>
        <dbReference type="ARBA" id="ARBA00023098"/>
    </source>
</evidence>
<keyword evidence="12" id="KW-1185">Reference proteome</keyword>
<evidence type="ECO:0000313" key="12">
    <source>
        <dbReference type="Proteomes" id="UP000078390"/>
    </source>
</evidence>
<comment type="subcellular location">
    <subcellularLocation>
        <location evidence="10">Cell membrane</location>
        <topology evidence="10">Multi-pass membrane protein</topology>
    </subcellularLocation>
</comment>
<comment type="catalytic activity">
    <reaction evidence="10">
        <text>an acyl phosphate + sn-glycerol 3-phosphate = a 1-acyl-sn-glycero-3-phosphate + phosphate</text>
        <dbReference type="Rhea" id="RHEA:34075"/>
        <dbReference type="ChEBI" id="CHEBI:43474"/>
        <dbReference type="ChEBI" id="CHEBI:57597"/>
        <dbReference type="ChEBI" id="CHEBI:57970"/>
        <dbReference type="ChEBI" id="CHEBI:59918"/>
        <dbReference type="EC" id="2.3.1.275"/>
    </reaction>
</comment>
<gene>
    <name evidence="10" type="primary">plsY</name>
    <name evidence="11" type="ORF">TDIS_0129</name>
</gene>
<dbReference type="OrthoDB" id="9777124at2"/>
<keyword evidence="9 10" id="KW-1208">Phospholipid metabolism</keyword>
<dbReference type="Pfam" id="PF02660">
    <property type="entry name" value="G3P_acyltransf"/>
    <property type="match status" value="1"/>
</dbReference>
<dbReference type="GO" id="GO:0008654">
    <property type="term" value="P:phospholipid biosynthetic process"/>
    <property type="evidence" value="ECO:0007669"/>
    <property type="project" value="UniProtKB-UniRule"/>
</dbReference>
<keyword evidence="8 10" id="KW-0594">Phospholipid biosynthesis</keyword>
<dbReference type="PATRIC" id="fig|999894.6.peg.130"/>
<keyword evidence="4 10" id="KW-0812">Transmembrane</keyword>
<dbReference type="HAMAP" id="MF_01043">
    <property type="entry name" value="PlsY"/>
    <property type="match status" value="1"/>
</dbReference>